<name>A0A1F5PI73_9BACT</name>
<comment type="caution">
    <text evidence="2">The sequence shown here is derived from an EMBL/GenBank/DDBJ whole genome shotgun (WGS) entry which is preliminary data.</text>
</comment>
<evidence type="ECO:0000313" key="2">
    <source>
        <dbReference type="EMBL" id="OGE89638.1"/>
    </source>
</evidence>
<proteinExistence type="predicted"/>
<reference evidence="2 3" key="1">
    <citation type="journal article" date="2016" name="Nat. Commun.">
        <title>Thousands of microbial genomes shed light on interconnected biogeochemical processes in an aquifer system.</title>
        <authorList>
            <person name="Anantharaman K."/>
            <person name="Brown C.T."/>
            <person name="Hug L.A."/>
            <person name="Sharon I."/>
            <person name="Castelle C.J."/>
            <person name="Probst A.J."/>
            <person name="Thomas B.C."/>
            <person name="Singh A."/>
            <person name="Wilkins M.J."/>
            <person name="Karaoz U."/>
            <person name="Brodie E.L."/>
            <person name="Williams K.H."/>
            <person name="Hubbard S.S."/>
            <person name="Banfield J.F."/>
        </authorList>
    </citation>
    <scope>NUCLEOTIDE SEQUENCE [LARGE SCALE GENOMIC DNA]</scope>
</reference>
<feature type="transmembrane region" description="Helical" evidence="1">
    <location>
        <begin position="51"/>
        <end position="75"/>
    </location>
</feature>
<protein>
    <submittedName>
        <fullName evidence="2">Uncharacterized protein</fullName>
    </submittedName>
</protein>
<sequence>MDTPQPNLPHKPRTVSILAPKEYITIQLLIIGFIFGGLGFFWLLHRIGLPITFQSVVTLAVILALIFQPVVIRLIKRILR</sequence>
<keyword evidence="1" id="KW-0812">Transmembrane</keyword>
<dbReference type="AlphaFoldDB" id="A0A1F5PI73"/>
<accession>A0A1F5PI73</accession>
<feature type="transmembrane region" description="Helical" evidence="1">
    <location>
        <begin position="23"/>
        <end position="45"/>
    </location>
</feature>
<dbReference type="STRING" id="1817828.A2722_02190"/>
<evidence type="ECO:0000256" key="1">
    <source>
        <dbReference type="SAM" id="Phobius"/>
    </source>
</evidence>
<keyword evidence="1" id="KW-1133">Transmembrane helix</keyword>
<keyword evidence="1" id="KW-0472">Membrane</keyword>
<gene>
    <name evidence="2" type="ORF">A2722_02190</name>
</gene>
<evidence type="ECO:0000313" key="3">
    <source>
        <dbReference type="Proteomes" id="UP000178377"/>
    </source>
</evidence>
<organism evidence="2 3">
    <name type="scientific">Candidatus Doudnabacteria bacterium RIFCSPHIGHO2_01_FULL_50_11</name>
    <dbReference type="NCBI Taxonomy" id="1817828"/>
    <lineage>
        <taxon>Bacteria</taxon>
        <taxon>Candidatus Doudnaibacteriota</taxon>
    </lineage>
</organism>
<dbReference type="EMBL" id="MFEO01000018">
    <property type="protein sequence ID" value="OGE89638.1"/>
    <property type="molecule type" value="Genomic_DNA"/>
</dbReference>
<dbReference type="Proteomes" id="UP000178377">
    <property type="component" value="Unassembled WGS sequence"/>
</dbReference>